<dbReference type="Proteomes" id="UP001234989">
    <property type="component" value="Chromosome 9"/>
</dbReference>
<reference evidence="1" key="1">
    <citation type="submission" date="2023-08" db="EMBL/GenBank/DDBJ databases">
        <title>A de novo genome assembly of Solanum verrucosum Schlechtendal, a Mexican diploid species geographically isolated from the other diploid A-genome species in potato relatives.</title>
        <authorList>
            <person name="Hosaka K."/>
        </authorList>
    </citation>
    <scope>NUCLEOTIDE SEQUENCE</scope>
    <source>
        <tissue evidence="1">Young leaves</tissue>
    </source>
</reference>
<evidence type="ECO:0000313" key="2">
    <source>
        <dbReference type="Proteomes" id="UP001234989"/>
    </source>
</evidence>
<protein>
    <submittedName>
        <fullName evidence="1">Uncharacterized protein</fullName>
    </submittedName>
</protein>
<gene>
    <name evidence="1" type="ORF">MTR67_041505</name>
</gene>
<evidence type="ECO:0000313" key="1">
    <source>
        <dbReference type="EMBL" id="WMV48120.1"/>
    </source>
</evidence>
<organism evidence="1 2">
    <name type="scientific">Solanum verrucosum</name>
    <dbReference type="NCBI Taxonomy" id="315347"/>
    <lineage>
        <taxon>Eukaryota</taxon>
        <taxon>Viridiplantae</taxon>
        <taxon>Streptophyta</taxon>
        <taxon>Embryophyta</taxon>
        <taxon>Tracheophyta</taxon>
        <taxon>Spermatophyta</taxon>
        <taxon>Magnoliopsida</taxon>
        <taxon>eudicotyledons</taxon>
        <taxon>Gunneridae</taxon>
        <taxon>Pentapetalae</taxon>
        <taxon>asterids</taxon>
        <taxon>lamiids</taxon>
        <taxon>Solanales</taxon>
        <taxon>Solanaceae</taxon>
        <taxon>Solanoideae</taxon>
        <taxon>Solaneae</taxon>
        <taxon>Solanum</taxon>
    </lineage>
</organism>
<dbReference type="AlphaFoldDB" id="A0AAF0ULQ9"/>
<sequence>DNIYIRHSADRKIRCGIVAEAIICYFRVPDLHNRGIFTSNIKPPTSPSKGKNVGNSLAWGLNCLKANLVYAWDCLMKMRICATKEVAATEEKHGNEIEFCSLFSTIEYFTDKIKPVNGATIGYYCSLTCIKCTFINQGKCMFVVTFCLSIFLVK</sequence>
<feature type="non-terminal residue" evidence="1">
    <location>
        <position position="1"/>
    </location>
</feature>
<keyword evidence="2" id="KW-1185">Reference proteome</keyword>
<proteinExistence type="predicted"/>
<dbReference type="EMBL" id="CP133620">
    <property type="protein sequence ID" value="WMV48120.1"/>
    <property type="molecule type" value="Genomic_DNA"/>
</dbReference>
<name>A0AAF0ULQ9_SOLVR</name>
<accession>A0AAF0ULQ9</accession>